<keyword evidence="6" id="KW-1185">Reference proteome</keyword>
<comment type="caution">
    <text evidence="5">The sequence shown here is derived from an EMBL/GenBank/DDBJ whole genome shotgun (WGS) entry which is preliminary data.</text>
</comment>
<accession>A0A3M8AVQ8</accession>
<evidence type="ECO:0000313" key="5">
    <source>
        <dbReference type="EMBL" id="RNB55281.1"/>
    </source>
</evidence>
<keyword evidence="2" id="KW-0274">FAD</keyword>
<proteinExistence type="predicted"/>
<evidence type="ECO:0000256" key="2">
    <source>
        <dbReference type="ARBA" id="ARBA00022827"/>
    </source>
</evidence>
<reference evidence="5 6" key="1">
    <citation type="submission" date="2018-10" db="EMBL/GenBank/DDBJ databases">
        <title>Phylogenomics of Brevibacillus.</title>
        <authorList>
            <person name="Dunlap C."/>
        </authorList>
    </citation>
    <scope>NUCLEOTIDE SEQUENCE [LARGE SCALE GENOMIC DNA]</scope>
    <source>
        <strain evidence="5 6">DSM 100115</strain>
    </source>
</reference>
<dbReference type="AlphaFoldDB" id="A0A3M8AVQ8"/>
<evidence type="ECO:0000259" key="4">
    <source>
        <dbReference type="Pfam" id="PF02913"/>
    </source>
</evidence>
<dbReference type="GO" id="GO:0003824">
    <property type="term" value="F:catalytic activity"/>
    <property type="evidence" value="ECO:0007669"/>
    <property type="project" value="InterPro"/>
</dbReference>
<protein>
    <recommendedName>
        <fullName evidence="4">FAD-binding oxidoreductase/transferase type 4 C-terminal domain-containing protein</fullName>
    </recommendedName>
</protein>
<evidence type="ECO:0000256" key="1">
    <source>
        <dbReference type="ARBA" id="ARBA00022630"/>
    </source>
</evidence>
<name>A0A3M8AVQ8_9BACL</name>
<sequence length="28" mass="3314">MRSIKQVLDPHGMLNPEKYSTNNRSLHF</sequence>
<evidence type="ECO:0000313" key="6">
    <source>
        <dbReference type="Proteomes" id="UP000268829"/>
    </source>
</evidence>
<dbReference type="InterPro" id="IPR016171">
    <property type="entry name" value="Vanillyl_alc_oxidase_C-sub2"/>
</dbReference>
<feature type="domain" description="FAD-binding oxidoreductase/transferase type 4 C-terminal" evidence="4">
    <location>
        <begin position="1"/>
        <end position="18"/>
    </location>
</feature>
<keyword evidence="1" id="KW-0285">Flavoprotein</keyword>
<dbReference type="EMBL" id="RHHS01000036">
    <property type="protein sequence ID" value="RNB55281.1"/>
    <property type="molecule type" value="Genomic_DNA"/>
</dbReference>
<dbReference type="Pfam" id="PF02913">
    <property type="entry name" value="FAD-oxidase_C"/>
    <property type="match status" value="1"/>
</dbReference>
<dbReference type="Gene3D" id="1.10.45.10">
    <property type="entry name" value="Vanillyl-alcohol Oxidase, Chain A, domain 4"/>
    <property type="match status" value="1"/>
</dbReference>
<feature type="region of interest" description="Disordered" evidence="3">
    <location>
        <begin position="1"/>
        <end position="28"/>
    </location>
</feature>
<dbReference type="Proteomes" id="UP000268829">
    <property type="component" value="Unassembled WGS sequence"/>
</dbReference>
<dbReference type="SUPFAM" id="SSF55103">
    <property type="entry name" value="FAD-linked oxidases, C-terminal domain"/>
    <property type="match status" value="1"/>
</dbReference>
<organism evidence="5 6">
    <name type="scientific">Brevibacillus gelatini</name>
    <dbReference type="NCBI Taxonomy" id="1655277"/>
    <lineage>
        <taxon>Bacteria</taxon>
        <taxon>Bacillati</taxon>
        <taxon>Bacillota</taxon>
        <taxon>Bacilli</taxon>
        <taxon>Bacillales</taxon>
        <taxon>Paenibacillaceae</taxon>
        <taxon>Brevibacillus</taxon>
    </lineage>
</organism>
<dbReference type="GO" id="GO:0050660">
    <property type="term" value="F:flavin adenine dinucleotide binding"/>
    <property type="evidence" value="ECO:0007669"/>
    <property type="project" value="InterPro"/>
</dbReference>
<feature type="compositionally biased region" description="Polar residues" evidence="3">
    <location>
        <begin position="18"/>
        <end position="28"/>
    </location>
</feature>
<gene>
    <name evidence="5" type="ORF">EDM57_15195</name>
</gene>
<dbReference type="InterPro" id="IPR016164">
    <property type="entry name" value="FAD-linked_Oxase-like_C"/>
</dbReference>
<evidence type="ECO:0000256" key="3">
    <source>
        <dbReference type="SAM" id="MobiDB-lite"/>
    </source>
</evidence>
<dbReference type="InterPro" id="IPR004113">
    <property type="entry name" value="FAD-bd_oxidored_4_C"/>
</dbReference>